<protein>
    <submittedName>
        <fullName evidence="2">VWA domain-containing protein</fullName>
    </submittedName>
</protein>
<evidence type="ECO:0000313" key="2">
    <source>
        <dbReference type="EMBL" id="MDN3493767.1"/>
    </source>
</evidence>
<feature type="transmembrane region" description="Helical" evidence="1">
    <location>
        <begin position="36"/>
        <end position="54"/>
    </location>
</feature>
<keyword evidence="1" id="KW-0812">Transmembrane</keyword>
<keyword evidence="1" id="KW-1133">Transmembrane helix</keyword>
<proteinExistence type="predicted"/>
<dbReference type="EMBL" id="JASDDK010000005">
    <property type="protein sequence ID" value="MDN3493767.1"/>
    <property type="molecule type" value="Genomic_DNA"/>
</dbReference>
<accession>A0ABT7ZXP5</accession>
<organism evidence="2 3">
    <name type="scientific">Winogradskyella bathintestinalis</name>
    <dbReference type="NCBI Taxonomy" id="3035208"/>
    <lineage>
        <taxon>Bacteria</taxon>
        <taxon>Pseudomonadati</taxon>
        <taxon>Bacteroidota</taxon>
        <taxon>Flavobacteriia</taxon>
        <taxon>Flavobacteriales</taxon>
        <taxon>Flavobacteriaceae</taxon>
        <taxon>Winogradskyella</taxon>
    </lineage>
</organism>
<name>A0ABT7ZXP5_9FLAO</name>
<gene>
    <name evidence="2" type="ORF">QMA06_13660</name>
</gene>
<dbReference type="Proteomes" id="UP001231197">
    <property type="component" value="Unassembled WGS sequence"/>
</dbReference>
<evidence type="ECO:0000313" key="3">
    <source>
        <dbReference type="Proteomes" id="UP001231197"/>
    </source>
</evidence>
<reference evidence="2 3" key="1">
    <citation type="journal article" date="2023" name="Int. J. Syst. Evol. Microbiol.">
        <title>Winogradskyella bathintestinalis sp. nov., isolated from the intestine of the deep-sea loosejaw dragonfish, Malacosteus niger.</title>
        <authorList>
            <person name="Uniacke-Lowe S."/>
            <person name="Johnson C.N."/>
            <person name="Stanton C."/>
            <person name="Hill C."/>
            <person name="Ross P."/>
        </authorList>
    </citation>
    <scope>NUCLEOTIDE SEQUENCE [LARGE SCALE GENOMIC DNA]</scope>
    <source>
        <strain evidence="2 3">APC 3343</strain>
    </source>
</reference>
<comment type="caution">
    <text evidence="2">The sequence shown here is derived from an EMBL/GenBank/DDBJ whole genome shotgun (WGS) entry which is preliminary data.</text>
</comment>
<keyword evidence="3" id="KW-1185">Reference proteome</keyword>
<dbReference type="PANTHER" id="PTHR37947:SF1">
    <property type="entry name" value="BLL2462 PROTEIN"/>
    <property type="match status" value="1"/>
</dbReference>
<evidence type="ECO:0000256" key="1">
    <source>
        <dbReference type="SAM" id="Phobius"/>
    </source>
</evidence>
<dbReference type="RefSeq" id="WP_290207443.1">
    <property type="nucleotide sequence ID" value="NZ_JASDDK010000005.1"/>
</dbReference>
<dbReference type="PANTHER" id="PTHR37947">
    <property type="entry name" value="BLL2462 PROTEIN"/>
    <property type="match status" value="1"/>
</dbReference>
<keyword evidence="1" id="KW-0472">Membrane</keyword>
<feature type="transmembrane region" description="Helical" evidence="1">
    <location>
        <begin position="6"/>
        <end position="24"/>
    </location>
</feature>
<sequence length="677" mass="77306">MTSETVIYITLAAITALILALFQYFYKSKLNSQLKLVLTVLRTISIFAILLLLINPKFESFTYFDEKPTLVVAVDNSESVIYLNQDDRAREVANILLNNSAINERFDLQPYHFGKSVHSLDSLNFNERQSNIALALTQLGDVYADQTAPIVILSDGNQTYGSDYSFMSQKVNQPIYPIILGDSSVYSDLSIKQLNVNRYVYLKNKFPIEIIANYNGNETINTELKIWSGNSVVFRKVLQFDASNNSEIVSTALMANSVGVKTYRAELLALDNEKNKVNNLKNFGVEVIDQKTNIALVYDRMHPDLGALKKAIESNEQRTVLILKPVDYLSTINDFQLVILYQPNHNFKQVLKSVYDQKLNSFIISGKTTNWNILNGSQTYFKQKITQQTENFQPNLNPNYETFIVENLNFNSFPPLESEFGALEILVPHETLLYKMVDGITTEDILLATLEDNTTKHAVLNGENIWRWRAQSFLNTNTFNSFDEFINKLVQYLSSNKKRKRINIDYKSFYNGNDDVIVSAQYFNKNFEFDDTASLSITLKNKDNASIRQVPLLLNNGNYRVDLSGIEPGDYDFTVKHNLESVATSGSFQILEYNVEQQFLNADISKLKSLANTSGGEAYFPTESELLIEHLLSDNRYKTIQKSIKNIVPLVDWKYLLGLIALSLFMEWFIRKFNGLI</sequence>